<name>A0A7C9MSW1_9LACO</name>
<feature type="transmembrane region" description="Helical" evidence="1">
    <location>
        <begin position="179"/>
        <end position="201"/>
    </location>
</feature>
<gene>
    <name evidence="2" type="ORF">GB992_08165</name>
</gene>
<dbReference type="AlphaFoldDB" id="A0A7C9MSW1"/>
<proteinExistence type="predicted"/>
<keyword evidence="1" id="KW-0812">Transmembrane</keyword>
<dbReference type="Proteomes" id="UP000480570">
    <property type="component" value="Unassembled WGS sequence"/>
</dbReference>
<reference evidence="2 3" key="1">
    <citation type="journal article" date="2019" name="Appl. Environ. Microbiol.">
        <title>Genetic determinants of hydroxycinnamic acid metabolism in heterofermentative lactobacilli.</title>
        <authorList>
            <person name="Gaur G."/>
            <person name="Oh J.H."/>
            <person name="Filannino P."/>
            <person name="Gobbetti M."/>
            <person name="van Pijkeren J.P."/>
            <person name="Ganzle M.G."/>
        </authorList>
    </citation>
    <scope>NUCLEOTIDE SEQUENCE [LARGE SCALE GENOMIC DNA]</scope>
    <source>
        <strain evidence="2 3">FUA3583</strain>
    </source>
</reference>
<evidence type="ECO:0000313" key="2">
    <source>
        <dbReference type="EMBL" id="MYV05808.1"/>
    </source>
</evidence>
<comment type="caution">
    <text evidence="2">The sequence shown here is derived from an EMBL/GenBank/DDBJ whole genome shotgun (WGS) entry which is preliminary data.</text>
</comment>
<organism evidence="2 3">
    <name type="scientific">Furfurilactobacillus rossiae</name>
    <dbReference type="NCBI Taxonomy" id="231049"/>
    <lineage>
        <taxon>Bacteria</taxon>
        <taxon>Bacillati</taxon>
        <taxon>Bacillota</taxon>
        <taxon>Bacilli</taxon>
        <taxon>Lactobacillales</taxon>
        <taxon>Lactobacillaceae</taxon>
        <taxon>Furfurilactobacillus</taxon>
    </lineage>
</organism>
<sequence>MKINYSISDLWKIFWHNIIIVILSGALLGGATYLFFSHRQTATYTAQRTITVYHTGDVTKEANLIQADVLSMNTYASIINDPVVMTPVYNDMKTTKNFSYTKKNISKQVVVVPAPNSASMTINASANTSAVAIKMANVTAEVAKDTLPQYIKHSAKIRLLANANQRPVSKTVTPNVKKLSIYGLAAGIVLGTLTSFGVDIIRNQQK</sequence>
<accession>A0A7C9MSW1</accession>
<evidence type="ECO:0008006" key="4">
    <source>
        <dbReference type="Google" id="ProtNLM"/>
    </source>
</evidence>
<keyword evidence="1" id="KW-0472">Membrane</keyword>
<protein>
    <recommendedName>
        <fullName evidence="4">Capsular polysaccharide biosynthesis protein CpsC</fullName>
    </recommendedName>
</protein>
<dbReference type="EMBL" id="WEZT01000016">
    <property type="protein sequence ID" value="MYV05808.1"/>
    <property type="molecule type" value="Genomic_DNA"/>
</dbReference>
<keyword evidence="1" id="KW-1133">Transmembrane helix</keyword>
<evidence type="ECO:0000256" key="1">
    <source>
        <dbReference type="SAM" id="Phobius"/>
    </source>
</evidence>
<evidence type="ECO:0000313" key="3">
    <source>
        <dbReference type="Proteomes" id="UP000480570"/>
    </source>
</evidence>
<feature type="transmembrane region" description="Helical" evidence="1">
    <location>
        <begin position="13"/>
        <end position="36"/>
    </location>
</feature>